<gene>
    <name evidence="1" type="ORF">GBF38_001663</name>
</gene>
<accession>A0ACB7EU10</accession>
<keyword evidence="2" id="KW-1185">Reference proteome</keyword>
<organism evidence="1 2">
    <name type="scientific">Nibea albiflora</name>
    <name type="common">Yellow drum</name>
    <name type="synonym">Corvina albiflora</name>
    <dbReference type="NCBI Taxonomy" id="240163"/>
    <lineage>
        <taxon>Eukaryota</taxon>
        <taxon>Metazoa</taxon>
        <taxon>Chordata</taxon>
        <taxon>Craniata</taxon>
        <taxon>Vertebrata</taxon>
        <taxon>Euteleostomi</taxon>
        <taxon>Actinopterygii</taxon>
        <taxon>Neopterygii</taxon>
        <taxon>Teleostei</taxon>
        <taxon>Neoteleostei</taxon>
        <taxon>Acanthomorphata</taxon>
        <taxon>Eupercaria</taxon>
        <taxon>Sciaenidae</taxon>
        <taxon>Nibea</taxon>
    </lineage>
</organism>
<evidence type="ECO:0000313" key="2">
    <source>
        <dbReference type="Proteomes" id="UP000805704"/>
    </source>
</evidence>
<dbReference type="EMBL" id="CM024810">
    <property type="protein sequence ID" value="KAG8005705.1"/>
    <property type="molecule type" value="Genomic_DNA"/>
</dbReference>
<protein>
    <submittedName>
        <fullName evidence="1">Uncharacterized protein</fullName>
    </submittedName>
</protein>
<comment type="caution">
    <text evidence="1">The sequence shown here is derived from an EMBL/GenBank/DDBJ whole genome shotgun (WGS) entry which is preliminary data.</text>
</comment>
<reference evidence="1" key="1">
    <citation type="submission" date="2020-04" db="EMBL/GenBank/DDBJ databases">
        <title>A chromosome-scale assembly and high-density genetic map of the yellow drum (Nibea albiflora) genome.</title>
        <authorList>
            <person name="Xu D."/>
            <person name="Zhang W."/>
            <person name="Chen R."/>
            <person name="Tan P."/>
            <person name="Wang L."/>
            <person name="Song H."/>
            <person name="Tian L."/>
            <person name="Zhu Q."/>
            <person name="Wang B."/>
        </authorList>
    </citation>
    <scope>NUCLEOTIDE SEQUENCE</scope>
    <source>
        <strain evidence="1">ZJHYS-2018</strain>
    </source>
</reference>
<dbReference type="Proteomes" id="UP000805704">
    <property type="component" value="Chromosome 22"/>
</dbReference>
<name>A0ACB7EU10_NIBAL</name>
<proteinExistence type="predicted"/>
<sequence>MYPRVRGAHTLPAHQLSQLQQLRNTFWALTTATTTRAEPTDFAALEKIQQQLYIEVEGVAPGDSLTGFTQDDGAQQTALNGISNVPQLILCVPVVRPFASALQQTSTRHLVVSSDLLSAFGSPPNEKQLSGIR</sequence>
<evidence type="ECO:0000313" key="1">
    <source>
        <dbReference type="EMBL" id="KAG8005705.1"/>
    </source>
</evidence>